<dbReference type="InterPro" id="IPR001806">
    <property type="entry name" value="Small_GTPase"/>
</dbReference>
<dbReference type="Gene3D" id="3.40.50.300">
    <property type="entry name" value="P-loop containing nucleotide triphosphate hydrolases"/>
    <property type="match status" value="1"/>
</dbReference>
<dbReference type="SMART" id="SM00175">
    <property type="entry name" value="RAB"/>
    <property type="match status" value="1"/>
</dbReference>
<feature type="region of interest" description="Disordered" evidence="2">
    <location>
        <begin position="200"/>
        <end position="220"/>
    </location>
</feature>
<dbReference type="GO" id="GO:0003924">
    <property type="term" value="F:GTPase activity"/>
    <property type="evidence" value="ECO:0007669"/>
    <property type="project" value="InterPro"/>
</dbReference>
<dbReference type="PROSITE" id="PS51420">
    <property type="entry name" value="RHO"/>
    <property type="match status" value="1"/>
</dbReference>
<dbReference type="PROSITE" id="PS51419">
    <property type="entry name" value="RAB"/>
    <property type="match status" value="1"/>
</dbReference>
<name>A0A7J7IVH0_BUGNE</name>
<dbReference type="InterPro" id="IPR005225">
    <property type="entry name" value="Small_GTP-bd"/>
</dbReference>
<comment type="similarity">
    <text evidence="1">Belongs to the small GTPase superfamily. Rab family.</text>
</comment>
<dbReference type="SMART" id="SM00173">
    <property type="entry name" value="RAS"/>
    <property type="match status" value="1"/>
</dbReference>
<proteinExistence type="inferred from homology"/>
<dbReference type="SMART" id="SM00174">
    <property type="entry name" value="RHO"/>
    <property type="match status" value="1"/>
</dbReference>
<dbReference type="AlphaFoldDB" id="A0A7J7IVH0"/>
<dbReference type="SMART" id="SM00176">
    <property type="entry name" value="RAN"/>
    <property type="match status" value="1"/>
</dbReference>
<gene>
    <name evidence="3" type="ORF">EB796_023778</name>
</gene>
<dbReference type="OrthoDB" id="9989112at2759"/>
<sequence length="220" mass="24324">MNRSQSTRKTLVGFDYGIKCIALGDSGVGKTSLLQKMGNAKHAMKTTPTVEGIFHSKVLTTSGRKIQLSIWDTAGQETFRSVTRIYYRGASCALLVYDVTRRSSFNSISVWLGDLRDNSSNTKPVLILVANKCDLSKDREVSSTEGNLFAKQHNMSYIETSAEKALNIERVFETLAKDVYHNIKIGNIVPNSEVNGIKVGRMPSSSSEDDIKKKRTSCTC</sequence>
<evidence type="ECO:0000313" key="3">
    <source>
        <dbReference type="EMBL" id="KAF6017913.1"/>
    </source>
</evidence>
<dbReference type="NCBIfam" id="TIGR00231">
    <property type="entry name" value="small_GTP"/>
    <property type="match status" value="1"/>
</dbReference>
<evidence type="ECO:0000313" key="4">
    <source>
        <dbReference type="Proteomes" id="UP000593567"/>
    </source>
</evidence>
<dbReference type="FunFam" id="3.40.50.300:FF:002456">
    <property type="entry name" value="Small GTP-binding protein, putative"/>
    <property type="match status" value="1"/>
</dbReference>
<comment type="caution">
    <text evidence="3">The sequence shown here is derived from an EMBL/GenBank/DDBJ whole genome shotgun (WGS) entry which is preliminary data.</text>
</comment>
<dbReference type="EMBL" id="VXIV02003351">
    <property type="protein sequence ID" value="KAF6017913.1"/>
    <property type="molecule type" value="Genomic_DNA"/>
</dbReference>
<dbReference type="InterPro" id="IPR027417">
    <property type="entry name" value="P-loop_NTPase"/>
</dbReference>
<dbReference type="PRINTS" id="PR00449">
    <property type="entry name" value="RASTRNSFRMNG"/>
</dbReference>
<reference evidence="3" key="1">
    <citation type="submission" date="2020-06" db="EMBL/GenBank/DDBJ databases">
        <title>Draft genome of Bugula neritina, a colonial animal packing powerful symbionts and potential medicines.</title>
        <authorList>
            <person name="Rayko M."/>
        </authorList>
    </citation>
    <scope>NUCLEOTIDE SEQUENCE [LARGE SCALE GENOMIC DNA]</scope>
    <source>
        <strain evidence="3">Kwan_BN1</strain>
    </source>
</reference>
<protein>
    <submittedName>
        <fullName evidence="3">RAB2A</fullName>
    </submittedName>
</protein>
<dbReference type="Pfam" id="PF00071">
    <property type="entry name" value="Ras"/>
    <property type="match status" value="1"/>
</dbReference>
<dbReference type="SUPFAM" id="SSF52540">
    <property type="entry name" value="P-loop containing nucleoside triphosphate hydrolases"/>
    <property type="match status" value="1"/>
</dbReference>
<dbReference type="GO" id="GO:0005525">
    <property type="term" value="F:GTP binding"/>
    <property type="evidence" value="ECO:0007669"/>
    <property type="project" value="InterPro"/>
</dbReference>
<dbReference type="CDD" id="cd00154">
    <property type="entry name" value="Rab"/>
    <property type="match status" value="1"/>
</dbReference>
<accession>A0A7J7IVH0</accession>
<dbReference type="InterPro" id="IPR050209">
    <property type="entry name" value="Rab_GTPases_membrane_traffic"/>
</dbReference>
<dbReference type="SMART" id="SM00177">
    <property type="entry name" value="ARF"/>
    <property type="match status" value="1"/>
</dbReference>
<dbReference type="PANTHER" id="PTHR47979">
    <property type="entry name" value="DRAB11-RELATED"/>
    <property type="match status" value="1"/>
</dbReference>
<organism evidence="3 4">
    <name type="scientific">Bugula neritina</name>
    <name type="common">Brown bryozoan</name>
    <name type="synonym">Sertularia neritina</name>
    <dbReference type="NCBI Taxonomy" id="10212"/>
    <lineage>
        <taxon>Eukaryota</taxon>
        <taxon>Metazoa</taxon>
        <taxon>Spiralia</taxon>
        <taxon>Lophotrochozoa</taxon>
        <taxon>Bryozoa</taxon>
        <taxon>Gymnolaemata</taxon>
        <taxon>Cheilostomatida</taxon>
        <taxon>Flustrina</taxon>
        <taxon>Buguloidea</taxon>
        <taxon>Bugulidae</taxon>
        <taxon>Bugula</taxon>
    </lineage>
</organism>
<dbReference type="PROSITE" id="PS51421">
    <property type="entry name" value="RAS"/>
    <property type="match status" value="1"/>
</dbReference>
<dbReference type="Proteomes" id="UP000593567">
    <property type="component" value="Unassembled WGS sequence"/>
</dbReference>
<evidence type="ECO:0000256" key="2">
    <source>
        <dbReference type="SAM" id="MobiDB-lite"/>
    </source>
</evidence>
<evidence type="ECO:0000256" key="1">
    <source>
        <dbReference type="ARBA" id="ARBA00006270"/>
    </source>
</evidence>
<keyword evidence="4" id="KW-1185">Reference proteome</keyword>